<dbReference type="CDD" id="cd14688">
    <property type="entry name" value="bZIP_YAP"/>
    <property type="match status" value="1"/>
</dbReference>
<dbReference type="Pfam" id="PF00170">
    <property type="entry name" value="bZIP_1"/>
    <property type="match status" value="1"/>
</dbReference>
<proteinExistence type="predicted"/>
<feature type="compositionally biased region" description="Basic and acidic residues" evidence="1">
    <location>
        <begin position="19"/>
        <end position="30"/>
    </location>
</feature>
<dbReference type="SUPFAM" id="SSF57959">
    <property type="entry name" value="Leucine zipper domain"/>
    <property type="match status" value="1"/>
</dbReference>
<keyword evidence="4" id="KW-1185">Reference proteome</keyword>
<feature type="region of interest" description="Disordered" evidence="1">
    <location>
        <begin position="1"/>
        <end position="52"/>
    </location>
</feature>
<evidence type="ECO:0000256" key="1">
    <source>
        <dbReference type="SAM" id="MobiDB-lite"/>
    </source>
</evidence>
<feature type="region of interest" description="Disordered" evidence="1">
    <location>
        <begin position="218"/>
        <end position="244"/>
    </location>
</feature>
<feature type="compositionally biased region" description="Polar residues" evidence="1">
    <location>
        <begin position="156"/>
        <end position="175"/>
    </location>
</feature>
<dbReference type="Proteomes" id="UP000092154">
    <property type="component" value="Unassembled WGS sequence"/>
</dbReference>
<sequence>MPDDTPRSLSGDADPDSDLESHNEHFDNESVHGPSKPGRKKNPNSQAARRDQNRIAQREFRLRKQQRIRDLEARVELLSASQDEALTDCRAILRDLMAENHVLRGLLKSVAGFIGDGAGGVLPKLGWDMADFESLVNKSETDTAWESFQTRKHSQKTSQTSNAMSSMLGAPSTTGKRPAEDDGGSGPAKKARGINDSEQNGDRRDAYQLMLPMASTLPSAGSLYTQPPAPGRSPQDNLFSDLMHSGSSNSPVFMSTTTATSSYPGSAANNYRPYVPQMNMNIEQSLGAMSYSSSKGNTAVLPPQRALPQNLSTNEEPDDNDVSELQDPKKVEAMKLVKYHLDNFMRNSAYCLPSSLRPTLVQRTINHESVIDRIIYPELRDRMILLRGQLLLADCLFDYKKAIKLHGDDVLAHHNWELSEWWLRKYSYLIDKTTLNICNRWRHERGEPELTLSDIGAQGDSPAS</sequence>
<dbReference type="STRING" id="1314800.A0A1B7NDI3"/>
<evidence type="ECO:0000313" key="4">
    <source>
        <dbReference type="Proteomes" id="UP000092154"/>
    </source>
</evidence>
<dbReference type="EMBL" id="KV448147">
    <property type="protein sequence ID" value="OAX42900.1"/>
    <property type="molecule type" value="Genomic_DNA"/>
</dbReference>
<dbReference type="GO" id="GO:0003700">
    <property type="term" value="F:DNA-binding transcription factor activity"/>
    <property type="evidence" value="ECO:0007669"/>
    <property type="project" value="InterPro"/>
</dbReference>
<dbReference type="InterPro" id="IPR004827">
    <property type="entry name" value="bZIP"/>
</dbReference>
<accession>A0A1B7NDI3</accession>
<dbReference type="SMART" id="SM00338">
    <property type="entry name" value="BRLZ"/>
    <property type="match status" value="1"/>
</dbReference>
<dbReference type="OrthoDB" id="2245989at2759"/>
<protein>
    <recommendedName>
        <fullName evidence="2">BZIP domain-containing protein</fullName>
    </recommendedName>
</protein>
<dbReference type="Gene3D" id="1.20.5.170">
    <property type="match status" value="1"/>
</dbReference>
<dbReference type="InParanoid" id="A0A1B7NDI3"/>
<organism evidence="3 4">
    <name type="scientific">Rhizopogon vinicolor AM-OR11-026</name>
    <dbReference type="NCBI Taxonomy" id="1314800"/>
    <lineage>
        <taxon>Eukaryota</taxon>
        <taxon>Fungi</taxon>
        <taxon>Dikarya</taxon>
        <taxon>Basidiomycota</taxon>
        <taxon>Agaricomycotina</taxon>
        <taxon>Agaricomycetes</taxon>
        <taxon>Agaricomycetidae</taxon>
        <taxon>Boletales</taxon>
        <taxon>Suillineae</taxon>
        <taxon>Rhizopogonaceae</taxon>
        <taxon>Rhizopogon</taxon>
    </lineage>
</organism>
<evidence type="ECO:0000313" key="3">
    <source>
        <dbReference type="EMBL" id="OAX42900.1"/>
    </source>
</evidence>
<gene>
    <name evidence="3" type="ORF">K503DRAFT_732670</name>
</gene>
<dbReference type="Pfam" id="PF11905">
    <property type="entry name" value="DUF3425"/>
    <property type="match status" value="1"/>
</dbReference>
<dbReference type="AlphaFoldDB" id="A0A1B7NDI3"/>
<dbReference type="InterPro" id="IPR021833">
    <property type="entry name" value="DUF3425"/>
</dbReference>
<dbReference type="InterPro" id="IPR046347">
    <property type="entry name" value="bZIP_sf"/>
</dbReference>
<name>A0A1B7NDI3_9AGAM</name>
<reference evidence="3 4" key="1">
    <citation type="submission" date="2016-06" db="EMBL/GenBank/DDBJ databases">
        <title>Comparative genomics of the ectomycorrhizal sister species Rhizopogon vinicolor and Rhizopogon vesiculosus (Basidiomycota: Boletales) reveals a divergence of the mating type B locus.</title>
        <authorList>
            <consortium name="DOE Joint Genome Institute"/>
            <person name="Mujic A.B."/>
            <person name="Kuo A."/>
            <person name="Tritt A."/>
            <person name="Lipzen A."/>
            <person name="Chen C."/>
            <person name="Johnson J."/>
            <person name="Sharma A."/>
            <person name="Barry K."/>
            <person name="Grigoriev I.V."/>
            <person name="Spatafora J.W."/>
        </authorList>
    </citation>
    <scope>NUCLEOTIDE SEQUENCE [LARGE SCALE GENOMIC DNA]</scope>
    <source>
        <strain evidence="3 4">AM-OR11-026</strain>
    </source>
</reference>
<evidence type="ECO:0000259" key="2">
    <source>
        <dbReference type="PROSITE" id="PS00036"/>
    </source>
</evidence>
<feature type="region of interest" description="Disordered" evidence="1">
    <location>
        <begin position="147"/>
        <end position="202"/>
    </location>
</feature>
<dbReference type="PROSITE" id="PS00036">
    <property type="entry name" value="BZIP_BASIC"/>
    <property type="match status" value="1"/>
</dbReference>
<dbReference type="PANTHER" id="PTHR38116:SF9">
    <property type="entry name" value="BZIP DOMAIN-CONTAINING PROTEIN"/>
    <property type="match status" value="1"/>
</dbReference>
<feature type="domain" description="BZIP" evidence="2">
    <location>
        <begin position="49"/>
        <end position="63"/>
    </location>
</feature>
<dbReference type="PANTHER" id="PTHR38116">
    <property type="entry name" value="CHROMOSOME 7, WHOLE GENOME SHOTGUN SEQUENCE"/>
    <property type="match status" value="1"/>
</dbReference>